<feature type="domain" description="SANT" evidence="6">
    <location>
        <begin position="44"/>
        <end position="92"/>
    </location>
</feature>
<dbReference type="InterPro" id="IPR017930">
    <property type="entry name" value="Myb_dom"/>
</dbReference>
<evidence type="ECO:0000256" key="2">
    <source>
        <dbReference type="ARBA" id="ARBA00023125"/>
    </source>
</evidence>
<dbReference type="InterPro" id="IPR001005">
    <property type="entry name" value="SANT/Myb"/>
</dbReference>
<protein>
    <submittedName>
        <fullName evidence="8 9">Uncharacterized protein</fullName>
    </submittedName>
</protein>
<dbReference type="Pfam" id="PF00249">
    <property type="entry name" value="Myb_DNA-binding"/>
    <property type="match status" value="1"/>
</dbReference>
<dbReference type="PROSITE" id="PS50090">
    <property type="entry name" value="MYB_LIKE"/>
    <property type="match status" value="1"/>
</dbReference>
<evidence type="ECO:0000313" key="10">
    <source>
        <dbReference type="Proteomes" id="UP000004995"/>
    </source>
</evidence>
<evidence type="ECO:0000259" key="6">
    <source>
        <dbReference type="PROSITE" id="PS51293"/>
    </source>
</evidence>
<dbReference type="eggNOG" id="KOG0724">
    <property type="taxonomic scope" value="Eukaryota"/>
</dbReference>
<dbReference type="NCBIfam" id="TIGR01557">
    <property type="entry name" value="myb_SHAQKYF"/>
    <property type="match status" value="1"/>
</dbReference>
<reference evidence="9" key="3">
    <citation type="submission" date="2018-08" db="UniProtKB">
        <authorList>
            <consortium name="EnsemblPlants"/>
        </authorList>
    </citation>
    <scope>IDENTIFICATION</scope>
    <source>
        <strain evidence="9">Yugu1</strain>
    </source>
</reference>
<dbReference type="EMBL" id="AGNK02001444">
    <property type="status" value="NOT_ANNOTATED_CDS"/>
    <property type="molecule type" value="Genomic_DNA"/>
</dbReference>
<dbReference type="Proteomes" id="UP000004995">
    <property type="component" value="Unassembled WGS sequence"/>
</dbReference>
<reference evidence="8" key="2">
    <citation type="submission" date="2015-07" db="EMBL/GenBank/DDBJ databases">
        <authorList>
            <person name="Noorani M."/>
        </authorList>
    </citation>
    <scope>NUCLEOTIDE SEQUENCE</scope>
    <source>
        <strain evidence="8">Yugu1</strain>
    </source>
</reference>
<evidence type="ECO:0000313" key="9">
    <source>
        <dbReference type="EnsemblPlants" id="KQL13306"/>
    </source>
</evidence>
<keyword evidence="4" id="KW-0539">Nucleus</keyword>
<dbReference type="OrthoDB" id="582313at2759"/>
<dbReference type="CDD" id="cd00167">
    <property type="entry name" value="SANT"/>
    <property type="match status" value="1"/>
</dbReference>
<dbReference type="PROSITE" id="PS51294">
    <property type="entry name" value="HTH_MYB"/>
    <property type="match status" value="1"/>
</dbReference>
<dbReference type="EMBL" id="CM003530">
    <property type="protein sequence ID" value="RCV15463.1"/>
    <property type="molecule type" value="Genomic_DNA"/>
</dbReference>
<sequence>MYSTQQPIDPKLNGEWSASEMVQEAPHSQVIIPQQERHHNGRFWTIEEHRQFLHGLRWYGLGNWKNISRDFITIKTPVQVSSHAQKYFCRLERTSSSYGSNSQIQGNLVG</sequence>
<dbReference type="Gene3D" id="1.10.10.60">
    <property type="entry name" value="Homeodomain-like"/>
    <property type="match status" value="1"/>
</dbReference>
<dbReference type="PANTHER" id="PTHR44042:SF61">
    <property type="entry name" value="HTH MYB-TYPE DOMAIN-CONTAINING PROTEIN"/>
    <property type="match status" value="1"/>
</dbReference>
<dbReference type="PROSITE" id="PS51293">
    <property type="entry name" value="SANT"/>
    <property type="match status" value="1"/>
</dbReference>
<keyword evidence="2" id="KW-0238">DNA-binding</keyword>
<evidence type="ECO:0000256" key="3">
    <source>
        <dbReference type="ARBA" id="ARBA00023163"/>
    </source>
</evidence>
<dbReference type="SUPFAM" id="SSF46689">
    <property type="entry name" value="Homeodomain-like"/>
    <property type="match status" value="1"/>
</dbReference>
<evidence type="ECO:0000256" key="1">
    <source>
        <dbReference type="ARBA" id="ARBA00023015"/>
    </source>
</evidence>
<dbReference type="GO" id="GO:0003677">
    <property type="term" value="F:DNA binding"/>
    <property type="evidence" value="ECO:0007669"/>
    <property type="project" value="UniProtKB-KW"/>
</dbReference>
<reference evidence="8 10" key="1">
    <citation type="journal article" date="2012" name="Nat. Biotechnol.">
        <title>Reference genome sequence of the model plant Setaria.</title>
        <authorList>
            <person name="Bennetzen J.L."/>
            <person name="Schmutz J."/>
            <person name="Wang H."/>
            <person name="Percifield R."/>
            <person name="Hawkins J."/>
            <person name="Pontaroli A.C."/>
            <person name="Estep M."/>
            <person name="Feng L."/>
            <person name="Vaughn J.N."/>
            <person name="Grimwood J."/>
            <person name="Jenkins J."/>
            <person name="Barry K."/>
            <person name="Lindquist E."/>
            <person name="Hellsten U."/>
            <person name="Deshpande S."/>
            <person name="Wang X."/>
            <person name="Wu X."/>
            <person name="Mitros T."/>
            <person name="Triplett J."/>
            <person name="Yang X."/>
            <person name="Ye C.Y."/>
            <person name="Mauro-Herrera M."/>
            <person name="Wang L."/>
            <person name="Li P."/>
            <person name="Sharma M."/>
            <person name="Sharma R."/>
            <person name="Ronald P.C."/>
            <person name="Panaud O."/>
            <person name="Kellogg E.A."/>
            <person name="Brutnell T.P."/>
            <person name="Doust A.N."/>
            <person name="Tuskan G.A."/>
            <person name="Rokhsar D."/>
            <person name="Devos K.M."/>
        </authorList>
    </citation>
    <scope>NUCLEOTIDE SEQUENCE [LARGE SCALE GENOMIC DNA]</scope>
    <source>
        <strain evidence="10">cv. Yugu1</strain>
        <strain evidence="8">Yugu1</strain>
    </source>
</reference>
<feature type="domain" description="HTH myb-type" evidence="7">
    <location>
        <begin position="36"/>
        <end position="92"/>
    </location>
</feature>
<evidence type="ECO:0000256" key="4">
    <source>
        <dbReference type="ARBA" id="ARBA00023242"/>
    </source>
</evidence>
<evidence type="ECO:0000313" key="8">
    <source>
        <dbReference type="EMBL" id="RCV15463.1"/>
    </source>
</evidence>
<dbReference type="InterPro" id="IPR017884">
    <property type="entry name" value="SANT_dom"/>
</dbReference>
<dbReference type="Gramene" id="KQL13306">
    <property type="protein sequence ID" value="KQL13306"/>
    <property type="gene ID" value="SETIT_023710mg"/>
</dbReference>
<proteinExistence type="predicted"/>
<gene>
    <name evidence="8" type="ORF">SETIT_3G058200v2</name>
</gene>
<evidence type="ECO:0000259" key="7">
    <source>
        <dbReference type="PROSITE" id="PS51294"/>
    </source>
</evidence>
<name>K3ZAY9_SETIT</name>
<keyword evidence="10" id="KW-1185">Reference proteome</keyword>
<dbReference type="InterPro" id="IPR009057">
    <property type="entry name" value="Homeodomain-like_sf"/>
</dbReference>
<dbReference type="EnsemblPlants" id="KQL13306">
    <property type="protein sequence ID" value="KQL13306"/>
    <property type="gene ID" value="SETIT_023710mg"/>
</dbReference>
<dbReference type="InterPro" id="IPR006447">
    <property type="entry name" value="Myb_dom_plants"/>
</dbReference>
<keyword evidence="3" id="KW-0804">Transcription</keyword>
<keyword evidence="1" id="KW-0805">Transcription regulation</keyword>
<dbReference type="HOGENOM" id="CLU_2175432_0_0_1"/>
<dbReference type="AlphaFoldDB" id="K3ZAY9"/>
<evidence type="ECO:0000259" key="5">
    <source>
        <dbReference type="PROSITE" id="PS50090"/>
    </source>
</evidence>
<accession>K3ZAY9</accession>
<dbReference type="PANTHER" id="PTHR44042">
    <property type="entry name" value="DUPLICATED HOMEODOMAIN-LIKE SUPERFAMILY PROTEIN-RELATED"/>
    <property type="match status" value="1"/>
</dbReference>
<feature type="domain" description="Myb-like" evidence="5">
    <location>
        <begin position="44"/>
        <end position="88"/>
    </location>
</feature>
<organism evidence="9 10">
    <name type="scientific">Setaria italica</name>
    <name type="common">Foxtail millet</name>
    <name type="synonym">Panicum italicum</name>
    <dbReference type="NCBI Taxonomy" id="4555"/>
    <lineage>
        <taxon>Eukaryota</taxon>
        <taxon>Viridiplantae</taxon>
        <taxon>Streptophyta</taxon>
        <taxon>Embryophyta</taxon>
        <taxon>Tracheophyta</taxon>
        <taxon>Spermatophyta</taxon>
        <taxon>Magnoliopsida</taxon>
        <taxon>Liliopsida</taxon>
        <taxon>Poales</taxon>
        <taxon>Poaceae</taxon>
        <taxon>PACMAD clade</taxon>
        <taxon>Panicoideae</taxon>
        <taxon>Panicodae</taxon>
        <taxon>Paniceae</taxon>
        <taxon>Cenchrinae</taxon>
        <taxon>Setaria</taxon>
    </lineage>
</organism>